<dbReference type="EMBL" id="JAODUO010000370">
    <property type="protein sequence ID" value="KAK2182016.1"/>
    <property type="molecule type" value="Genomic_DNA"/>
</dbReference>
<reference evidence="2" key="1">
    <citation type="journal article" date="2023" name="Mol. Biol. Evol.">
        <title>Third-Generation Sequencing Reveals the Adaptive Role of the Epigenome in Three Deep-Sea Polychaetes.</title>
        <authorList>
            <person name="Perez M."/>
            <person name="Aroh O."/>
            <person name="Sun Y."/>
            <person name="Lan Y."/>
            <person name="Juniper S.K."/>
            <person name="Young C.R."/>
            <person name="Angers B."/>
            <person name="Qian P.Y."/>
        </authorList>
    </citation>
    <scope>NUCLEOTIDE SEQUENCE</scope>
    <source>
        <strain evidence="2">R07B-5</strain>
    </source>
</reference>
<sequence>MSIDVSVILPVHNAEQWLDECLQSIYNQDYSGAFEVSIYNDHSTDSSSFLIEEWSKRYEKKGITVVVSGSTARGPHGVGFARNCAIRQSSGKFLCFLDADDVMSNERIGKQHAAALQHRDALIGSQFTRIPHDSMERFTKWANSLSREQLLTQIYTSHGPTVIMPTWFCSREVFDRVGKFDETGKGTPEDLIFFYEHMKCGGDVVRVDLPLLMYRYHPHCETFSVHEDTIWDLRIQRLQDSVLTRWTSFTIWSAGKQGRHFYRSLHSENQEKVTAFCDVDVKKITKGCYTYEDSKQRPKPKVPIVHFSKAKPPLIICVKQDLTGGSFEQNLASLGLTEGTDYFHFG</sequence>
<dbReference type="InterPro" id="IPR001173">
    <property type="entry name" value="Glyco_trans_2-like"/>
</dbReference>
<proteinExistence type="predicted"/>
<protein>
    <recommendedName>
        <fullName evidence="1">Glycosyltransferase 2-like domain-containing protein</fullName>
    </recommendedName>
</protein>
<dbReference type="SUPFAM" id="SSF53448">
    <property type="entry name" value="Nucleotide-diphospho-sugar transferases"/>
    <property type="match status" value="1"/>
</dbReference>
<evidence type="ECO:0000259" key="1">
    <source>
        <dbReference type="Pfam" id="PF00535"/>
    </source>
</evidence>
<feature type="domain" description="Glycosyltransferase 2-like" evidence="1">
    <location>
        <begin position="6"/>
        <end position="177"/>
    </location>
</feature>
<dbReference type="InterPro" id="IPR029044">
    <property type="entry name" value="Nucleotide-diphossugar_trans"/>
</dbReference>
<name>A0AAD9L2S9_RIDPI</name>
<evidence type="ECO:0000313" key="3">
    <source>
        <dbReference type="Proteomes" id="UP001209878"/>
    </source>
</evidence>
<dbReference type="GO" id="GO:0016758">
    <property type="term" value="F:hexosyltransferase activity"/>
    <property type="evidence" value="ECO:0007669"/>
    <property type="project" value="UniProtKB-ARBA"/>
</dbReference>
<organism evidence="2 3">
    <name type="scientific">Ridgeia piscesae</name>
    <name type="common">Tubeworm</name>
    <dbReference type="NCBI Taxonomy" id="27915"/>
    <lineage>
        <taxon>Eukaryota</taxon>
        <taxon>Metazoa</taxon>
        <taxon>Spiralia</taxon>
        <taxon>Lophotrochozoa</taxon>
        <taxon>Annelida</taxon>
        <taxon>Polychaeta</taxon>
        <taxon>Sedentaria</taxon>
        <taxon>Canalipalpata</taxon>
        <taxon>Sabellida</taxon>
        <taxon>Siboglinidae</taxon>
        <taxon>Ridgeia</taxon>
    </lineage>
</organism>
<keyword evidence="3" id="KW-1185">Reference proteome</keyword>
<dbReference type="PANTHER" id="PTHR22916">
    <property type="entry name" value="GLYCOSYLTRANSFERASE"/>
    <property type="match status" value="1"/>
</dbReference>
<dbReference type="AlphaFoldDB" id="A0AAD9L2S9"/>
<dbReference type="Pfam" id="PF00535">
    <property type="entry name" value="Glycos_transf_2"/>
    <property type="match status" value="1"/>
</dbReference>
<comment type="caution">
    <text evidence="2">The sequence shown here is derived from an EMBL/GenBank/DDBJ whole genome shotgun (WGS) entry which is preliminary data.</text>
</comment>
<gene>
    <name evidence="2" type="ORF">NP493_371g01063</name>
</gene>
<dbReference type="Proteomes" id="UP001209878">
    <property type="component" value="Unassembled WGS sequence"/>
</dbReference>
<dbReference type="Gene3D" id="3.90.550.10">
    <property type="entry name" value="Spore Coat Polysaccharide Biosynthesis Protein SpsA, Chain A"/>
    <property type="match status" value="1"/>
</dbReference>
<evidence type="ECO:0000313" key="2">
    <source>
        <dbReference type="EMBL" id="KAK2182016.1"/>
    </source>
</evidence>
<dbReference type="PANTHER" id="PTHR22916:SF3">
    <property type="entry name" value="UDP-GLCNAC:BETAGAL BETA-1,3-N-ACETYLGLUCOSAMINYLTRANSFERASE-LIKE PROTEIN 1"/>
    <property type="match status" value="1"/>
</dbReference>
<accession>A0AAD9L2S9</accession>